<keyword evidence="3" id="KW-1185">Reference proteome</keyword>
<feature type="domain" description="Heterokaryon incompatibility" evidence="1">
    <location>
        <begin position="51"/>
        <end position="240"/>
    </location>
</feature>
<dbReference type="Proteomes" id="UP001321760">
    <property type="component" value="Unassembled WGS sequence"/>
</dbReference>
<evidence type="ECO:0000313" key="2">
    <source>
        <dbReference type="EMBL" id="KAK4454267.1"/>
    </source>
</evidence>
<organism evidence="2 3">
    <name type="scientific">Podospora aff. communis PSN243</name>
    <dbReference type="NCBI Taxonomy" id="3040156"/>
    <lineage>
        <taxon>Eukaryota</taxon>
        <taxon>Fungi</taxon>
        <taxon>Dikarya</taxon>
        <taxon>Ascomycota</taxon>
        <taxon>Pezizomycotina</taxon>
        <taxon>Sordariomycetes</taxon>
        <taxon>Sordariomycetidae</taxon>
        <taxon>Sordariales</taxon>
        <taxon>Podosporaceae</taxon>
        <taxon>Podospora</taxon>
    </lineage>
</organism>
<evidence type="ECO:0000259" key="1">
    <source>
        <dbReference type="Pfam" id="PF06985"/>
    </source>
</evidence>
<proteinExistence type="predicted"/>
<dbReference type="EMBL" id="MU865917">
    <property type="protein sequence ID" value="KAK4454267.1"/>
    <property type="molecule type" value="Genomic_DNA"/>
</dbReference>
<reference evidence="2" key="1">
    <citation type="journal article" date="2023" name="Mol. Phylogenet. Evol.">
        <title>Genome-scale phylogeny and comparative genomics of the fungal order Sordariales.</title>
        <authorList>
            <person name="Hensen N."/>
            <person name="Bonometti L."/>
            <person name="Westerberg I."/>
            <person name="Brannstrom I.O."/>
            <person name="Guillou S."/>
            <person name="Cros-Aarteil S."/>
            <person name="Calhoun S."/>
            <person name="Haridas S."/>
            <person name="Kuo A."/>
            <person name="Mondo S."/>
            <person name="Pangilinan J."/>
            <person name="Riley R."/>
            <person name="LaButti K."/>
            <person name="Andreopoulos B."/>
            <person name="Lipzen A."/>
            <person name="Chen C."/>
            <person name="Yan M."/>
            <person name="Daum C."/>
            <person name="Ng V."/>
            <person name="Clum A."/>
            <person name="Steindorff A."/>
            <person name="Ohm R.A."/>
            <person name="Martin F."/>
            <person name="Silar P."/>
            <person name="Natvig D.O."/>
            <person name="Lalanne C."/>
            <person name="Gautier V."/>
            <person name="Ament-Velasquez S.L."/>
            <person name="Kruys A."/>
            <person name="Hutchinson M.I."/>
            <person name="Powell A.J."/>
            <person name="Barry K."/>
            <person name="Miller A.N."/>
            <person name="Grigoriev I.V."/>
            <person name="Debuchy R."/>
            <person name="Gladieux P."/>
            <person name="Hiltunen Thoren M."/>
            <person name="Johannesson H."/>
        </authorList>
    </citation>
    <scope>NUCLEOTIDE SEQUENCE</scope>
    <source>
        <strain evidence="2">PSN243</strain>
    </source>
</reference>
<accession>A0AAV9H3N2</accession>
<dbReference type="PANTHER" id="PTHR24148">
    <property type="entry name" value="ANKYRIN REPEAT DOMAIN-CONTAINING PROTEIN 39 HOMOLOG-RELATED"/>
    <property type="match status" value="1"/>
</dbReference>
<evidence type="ECO:0000313" key="3">
    <source>
        <dbReference type="Proteomes" id="UP001321760"/>
    </source>
</evidence>
<comment type="caution">
    <text evidence="2">The sequence shown here is derived from an EMBL/GenBank/DDBJ whole genome shotgun (WGS) entry which is preliminary data.</text>
</comment>
<reference evidence="2" key="2">
    <citation type="submission" date="2023-05" db="EMBL/GenBank/DDBJ databases">
        <authorList>
            <consortium name="Lawrence Berkeley National Laboratory"/>
            <person name="Steindorff A."/>
            <person name="Hensen N."/>
            <person name="Bonometti L."/>
            <person name="Westerberg I."/>
            <person name="Brannstrom I.O."/>
            <person name="Guillou S."/>
            <person name="Cros-Aarteil S."/>
            <person name="Calhoun S."/>
            <person name="Haridas S."/>
            <person name="Kuo A."/>
            <person name="Mondo S."/>
            <person name="Pangilinan J."/>
            <person name="Riley R."/>
            <person name="Labutti K."/>
            <person name="Andreopoulos B."/>
            <person name="Lipzen A."/>
            <person name="Chen C."/>
            <person name="Yanf M."/>
            <person name="Daum C."/>
            <person name="Ng V."/>
            <person name="Clum A."/>
            <person name="Ohm R."/>
            <person name="Martin F."/>
            <person name="Silar P."/>
            <person name="Natvig D."/>
            <person name="Lalanne C."/>
            <person name="Gautier V."/>
            <person name="Ament-Velasquez S.L."/>
            <person name="Kruys A."/>
            <person name="Hutchinson M.I."/>
            <person name="Powell A.J."/>
            <person name="Barry K."/>
            <person name="Miller A.N."/>
            <person name="Grigoriev I.V."/>
            <person name="Debuchy R."/>
            <person name="Gladieux P."/>
            <person name="Thoren M.H."/>
            <person name="Johannesson H."/>
        </authorList>
    </citation>
    <scope>NUCLEOTIDE SEQUENCE</scope>
    <source>
        <strain evidence="2">PSN243</strain>
    </source>
</reference>
<dbReference type="PANTHER" id="PTHR24148:SF77">
    <property type="entry name" value="HETEROKARYON INCOMPATIBILITY DOMAIN-CONTAINING PROTEIN"/>
    <property type="match status" value="1"/>
</dbReference>
<dbReference type="InterPro" id="IPR052895">
    <property type="entry name" value="HetReg/Transcr_Mod"/>
</dbReference>
<protein>
    <submittedName>
        <fullName evidence="2">Heterokaryon incompatibility protein-domain-containing protein</fullName>
    </submittedName>
</protein>
<dbReference type="AlphaFoldDB" id="A0AAV9H3N2"/>
<gene>
    <name evidence="2" type="ORF">QBC34DRAFT_155943</name>
</gene>
<name>A0AAV9H3N2_9PEZI</name>
<dbReference type="Pfam" id="PF26639">
    <property type="entry name" value="Het-6_barrel"/>
    <property type="match status" value="1"/>
</dbReference>
<dbReference type="Pfam" id="PF06985">
    <property type="entry name" value="HET"/>
    <property type="match status" value="1"/>
</dbReference>
<sequence length="698" mass="78016">MVSIYQPLNPSQIRLLHIAPGPWSSPLNCTLVTYSLPSLTKTGPSEKDPPFTALSYTWGPHSPSLQVPIQINNTPFLIGRNLHTALRYYRRCGWEFPIWADAICINQEDLVERAKQVKVMDGIYSAAREVVVFLGAGMESAGDSGEDVGGLCWYGKRDVNASREEADGNEKKLDEETSVLFEFLQGALGLKINDHLSEVSRWGRRRKNVKDADYPWDVLVSSLKNFLDAPWWSRVWTIQESVVGMEPTIFYRGGAASWEFVVEAVGGLEAHVNDCCTPYLRNDAPDGYAAFVFELIKRVQDIQRARKVYHELRGPATLEAGLMGDLLGPTITLSLNPQNAQTAVCSRLLLEYLQAYQQREATDPRDKIYSLLPLVKIGDFGLPIEPDYEVSTPELFVHTARTIIETSGSLDILATAGTLQSDSGDLPSWCPDWSGTSKFYPERISQIRSLQWYNATHSMSPQILFSAEDPRHLRVEGVEIDRIASLGNPGTPEGDIWRLLFEWTKMVPNTTKWLDFCRTVRGDVFADSEHSFYRMGGELRRETSHERCWVDPATGELREELPSEEIVRTTTVSELIKIFREWDRIACTQAARLGSHGGGAPPLVEEQVRRSITRRRFMVSTRGDIGLVPATTAVGDALVLLRGCKFPCVLRSLSITGGDARGYRVVGSAYIHGMMDGEFESQDSGLTGDAGWESLRLE</sequence>
<dbReference type="InterPro" id="IPR010730">
    <property type="entry name" value="HET"/>
</dbReference>